<dbReference type="GO" id="GO:0003700">
    <property type="term" value="F:DNA-binding transcription factor activity"/>
    <property type="evidence" value="ECO:0007669"/>
    <property type="project" value="InterPro"/>
</dbReference>
<dbReference type="Pfam" id="PF01418">
    <property type="entry name" value="HTH_6"/>
    <property type="match status" value="1"/>
</dbReference>
<evidence type="ECO:0000313" key="6">
    <source>
        <dbReference type="EMBL" id="SDK00805.1"/>
    </source>
</evidence>
<dbReference type="GO" id="GO:0003677">
    <property type="term" value="F:DNA binding"/>
    <property type="evidence" value="ECO:0007669"/>
    <property type="project" value="UniProtKB-KW"/>
</dbReference>
<organism evidence="6 7">
    <name type="scientific">Sediminibacillus albus</name>
    <dbReference type="NCBI Taxonomy" id="407036"/>
    <lineage>
        <taxon>Bacteria</taxon>
        <taxon>Bacillati</taxon>
        <taxon>Bacillota</taxon>
        <taxon>Bacilli</taxon>
        <taxon>Bacillales</taxon>
        <taxon>Bacillaceae</taxon>
        <taxon>Sediminibacillus</taxon>
    </lineage>
</organism>
<dbReference type="InterPro" id="IPR001347">
    <property type="entry name" value="SIS_dom"/>
</dbReference>
<sequence>MLREKHTMKTSLSGGLAMLNEVSHRLPPSERKIANFILEQPHEAIHCTAAELGELSSTSSAAVIRLCKSLGLKGFQELKLRITGDLQKSPDIQYRDIQPGETPESIVDKVTNNSLQAIKETTEFVNYETLEKAVTALKNAEKIHLFGVGASGIIAQDAQQKFHRMNKATSAFTDIHNAAMYIANVNKHDVVFGISFSGETSETAKIMELARQKGAVTISLTRYGSSPVAEKSDINLYISASREVPAPFRSGATSSRLAQLHMIDILFVSVVTDQYDKAADYFKEISTAMDFLKQR</sequence>
<dbReference type="Gene3D" id="1.10.10.10">
    <property type="entry name" value="Winged helix-like DNA-binding domain superfamily/Winged helix DNA-binding domain"/>
    <property type="match status" value="1"/>
</dbReference>
<dbReference type="InterPro" id="IPR000281">
    <property type="entry name" value="HTH_RpiR"/>
</dbReference>
<dbReference type="GO" id="GO:1901135">
    <property type="term" value="P:carbohydrate derivative metabolic process"/>
    <property type="evidence" value="ECO:0007669"/>
    <property type="project" value="InterPro"/>
</dbReference>
<dbReference type="InterPro" id="IPR046348">
    <property type="entry name" value="SIS_dom_sf"/>
</dbReference>
<dbReference type="SUPFAM" id="SSF53697">
    <property type="entry name" value="SIS domain"/>
    <property type="match status" value="1"/>
</dbReference>
<keyword evidence="2 6" id="KW-0238">DNA-binding</keyword>
<proteinExistence type="predicted"/>
<keyword evidence="7" id="KW-1185">Reference proteome</keyword>
<dbReference type="PROSITE" id="PS51464">
    <property type="entry name" value="SIS"/>
    <property type="match status" value="1"/>
</dbReference>
<dbReference type="CDD" id="cd05013">
    <property type="entry name" value="SIS_RpiR"/>
    <property type="match status" value="1"/>
</dbReference>
<dbReference type="Gene3D" id="3.40.50.10490">
    <property type="entry name" value="Glucose-6-phosphate isomerase like protein, domain 1"/>
    <property type="match status" value="1"/>
</dbReference>
<dbReference type="EMBL" id="FNFL01000002">
    <property type="protein sequence ID" value="SDK00805.1"/>
    <property type="molecule type" value="Genomic_DNA"/>
</dbReference>
<dbReference type="STRING" id="407036.SAMN05216243_1552"/>
<evidence type="ECO:0000259" key="4">
    <source>
        <dbReference type="PROSITE" id="PS51071"/>
    </source>
</evidence>
<gene>
    <name evidence="6" type="ORF">SAMN05216243_1552</name>
</gene>
<name>A0A1G8YF05_9BACI</name>
<evidence type="ECO:0000256" key="1">
    <source>
        <dbReference type="ARBA" id="ARBA00023015"/>
    </source>
</evidence>
<dbReference type="InterPro" id="IPR009057">
    <property type="entry name" value="Homeodomain-like_sf"/>
</dbReference>
<evidence type="ECO:0000256" key="2">
    <source>
        <dbReference type="ARBA" id="ARBA00023125"/>
    </source>
</evidence>
<dbReference type="PANTHER" id="PTHR30514:SF10">
    <property type="entry name" value="MURR_RPIR FAMILY TRANSCRIPTIONAL REGULATOR"/>
    <property type="match status" value="1"/>
</dbReference>
<dbReference type="PANTHER" id="PTHR30514">
    <property type="entry name" value="GLUCOKINASE"/>
    <property type="match status" value="1"/>
</dbReference>
<evidence type="ECO:0000256" key="3">
    <source>
        <dbReference type="ARBA" id="ARBA00023163"/>
    </source>
</evidence>
<reference evidence="6 7" key="1">
    <citation type="submission" date="2016-10" db="EMBL/GenBank/DDBJ databases">
        <authorList>
            <person name="de Groot N.N."/>
        </authorList>
    </citation>
    <scope>NUCLEOTIDE SEQUENCE [LARGE SCALE GENOMIC DNA]</scope>
    <source>
        <strain evidence="6 7">CGMCC 1.6502</strain>
    </source>
</reference>
<evidence type="ECO:0000259" key="5">
    <source>
        <dbReference type="PROSITE" id="PS51464"/>
    </source>
</evidence>
<dbReference type="InterPro" id="IPR047640">
    <property type="entry name" value="RpiR-like"/>
</dbReference>
<dbReference type="AlphaFoldDB" id="A0A1G8YF05"/>
<feature type="domain" description="SIS" evidence="5">
    <location>
        <begin position="133"/>
        <end position="276"/>
    </location>
</feature>
<dbReference type="InterPro" id="IPR036388">
    <property type="entry name" value="WH-like_DNA-bd_sf"/>
</dbReference>
<accession>A0A1G8YF05</accession>
<dbReference type="SUPFAM" id="SSF46689">
    <property type="entry name" value="Homeodomain-like"/>
    <property type="match status" value="1"/>
</dbReference>
<evidence type="ECO:0000313" key="7">
    <source>
        <dbReference type="Proteomes" id="UP000198694"/>
    </source>
</evidence>
<dbReference type="Proteomes" id="UP000198694">
    <property type="component" value="Unassembled WGS sequence"/>
</dbReference>
<protein>
    <submittedName>
        <fullName evidence="6">DNA-binding transcriptional regulator, MurR/RpiR family, contains HTH and SIS domains</fullName>
    </submittedName>
</protein>
<keyword evidence="3" id="KW-0804">Transcription</keyword>
<dbReference type="PROSITE" id="PS51071">
    <property type="entry name" value="HTH_RPIR"/>
    <property type="match status" value="1"/>
</dbReference>
<dbReference type="GO" id="GO:0097367">
    <property type="term" value="F:carbohydrate derivative binding"/>
    <property type="evidence" value="ECO:0007669"/>
    <property type="project" value="InterPro"/>
</dbReference>
<dbReference type="Pfam" id="PF01380">
    <property type="entry name" value="SIS"/>
    <property type="match status" value="1"/>
</dbReference>
<keyword evidence="1" id="KW-0805">Transcription regulation</keyword>
<dbReference type="InterPro" id="IPR035472">
    <property type="entry name" value="RpiR-like_SIS"/>
</dbReference>
<feature type="domain" description="HTH rpiR-type" evidence="4">
    <location>
        <begin position="13"/>
        <end position="89"/>
    </location>
</feature>